<dbReference type="SMART" id="SM00147">
    <property type="entry name" value="RasGEF"/>
    <property type="match status" value="1"/>
</dbReference>
<evidence type="ECO:0000313" key="6">
    <source>
        <dbReference type="EMBL" id="EDO39513.1"/>
    </source>
</evidence>
<organism evidence="6 7">
    <name type="scientific">Nematostella vectensis</name>
    <name type="common">Starlet sea anemone</name>
    <dbReference type="NCBI Taxonomy" id="45351"/>
    <lineage>
        <taxon>Eukaryota</taxon>
        <taxon>Metazoa</taxon>
        <taxon>Cnidaria</taxon>
        <taxon>Anthozoa</taxon>
        <taxon>Hexacorallia</taxon>
        <taxon>Actiniaria</taxon>
        <taxon>Edwardsiidae</taxon>
        <taxon>Nematostella</taxon>
    </lineage>
</organism>
<dbReference type="InterPro" id="IPR036964">
    <property type="entry name" value="RASGEF_cat_dom_sf"/>
</dbReference>
<dbReference type="GO" id="GO:0005085">
    <property type="term" value="F:guanyl-nucleotide exchange factor activity"/>
    <property type="evidence" value="ECO:0000318"/>
    <property type="project" value="GO_Central"/>
</dbReference>
<evidence type="ECO:0000256" key="2">
    <source>
        <dbReference type="PROSITE-ProRule" id="PRU00168"/>
    </source>
</evidence>
<dbReference type="EMBL" id="DS469606">
    <property type="protein sequence ID" value="EDO39513.1"/>
    <property type="molecule type" value="Genomic_DNA"/>
</dbReference>
<feature type="region of interest" description="Disordered" evidence="3">
    <location>
        <begin position="1"/>
        <end position="41"/>
    </location>
</feature>
<gene>
    <name evidence="6" type="ORF">NEMVEDRAFT_v1g110360</name>
</gene>
<proteinExistence type="predicted"/>
<dbReference type="OMA" id="MTYQSFC"/>
<protein>
    <recommendedName>
        <fullName evidence="8">Rap guanine nucleotide exchange factor 1</fullName>
    </recommendedName>
</protein>
<reference evidence="6 7" key="1">
    <citation type="journal article" date="2007" name="Science">
        <title>Sea anemone genome reveals ancestral eumetazoan gene repertoire and genomic organization.</title>
        <authorList>
            <person name="Putnam N.H."/>
            <person name="Srivastava M."/>
            <person name="Hellsten U."/>
            <person name="Dirks B."/>
            <person name="Chapman J."/>
            <person name="Salamov A."/>
            <person name="Terry A."/>
            <person name="Shapiro H."/>
            <person name="Lindquist E."/>
            <person name="Kapitonov V.V."/>
            <person name="Jurka J."/>
            <person name="Genikhovich G."/>
            <person name="Grigoriev I.V."/>
            <person name="Lucas S.M."/>
            <person name="Steele R.E."/>
            <person name="Finnerty J.R."/>
            <person name="Technau U."/>
            <person name="Martindale M.Q."/>
            <person name="Rokhsar D.S."/>
        </authorList>
    </citation>
    <scope>NUCLEOTIDE SEQUENCE [LARGE SCALE GENOMIC DNA]</scope>
    <source>
        <strain evidence="7">CH2 X CH6</strain>
    </source>
</reference>
<dbReference type="GO" id="GO:0005886">
    <property type="term" value="C:plasma membrane"/>
    <property type="evidence" value="ECO:0000318"/>
    <property type="project" value="GO_Central"/>
</dbReference>
<dbReference type="InterPro" id="IPR019804">
    <property type="entry name" value="Ras_G-nucl-exch_fac_CS"/>
</dbReference>
<dbReference type="CDD" id="cd00155">
    <property type="entry name" value="RasGEF"/>
    <property type="match status" value="1"/>
</dbReference>
<dbReference type="InterPro" id="IPR001895">
    <property type="entry name" value="RASGEF_cat_dom"/>
</dbReference>
<dbReference type="PANTHER" id="PTHR23113">
    <property type="entry name" value="GUANINE NUCLEOTIDE EXCHANGE FACTOR"/>
    <property type="match status" value="1"/>
</dbReference>
<dbReference type="PANTHER" id="PTHR23113:SF224">
    <property type="entry name" value="RAP GUANINE NUCLEOTIDE EXCHANGE FACTOR 1"/>
    <property type="match status" value="1"/>
</dbReference>
<dbReference type="AlphaFoldDB" id="A7SA05"/>
<dbReference type="PROSITE" id="PS00720">
    <property type="entry name" value="RASGEF"/>
    <property type="match status" value="1"/>
</dbReference>
<dbReference type="Gene3D" id="1.20.870.10">
    <property type="entry name" value="Son of sevenless (SoS) protein Chain: S domain 1"/>
    <property type="match status" value="1"/>
</dbReference>
<dbReference type="Pfam" id="PF00618">
    <property type="entry name" value="RasGEF_N"/>
    <property type="match status" value="1"/>
</dbReference>
<evidence type="ECO:0000259" key="5">
    <source>
        <dbReference type="PROSITE" id="PS50212"/>
    </source>
</evidence>
<dbReference type="eggNOG" id="KOG3417">
    <property type="taxonomic scope" value="Eukaryota"/>
</dbReference>
<evidence type="ECO:0008006" key="8">
    <source>
        <dbReference type="Google" id="ProtNLM"/>
    </source>
</evidence>
<dbReference type="InterPro" id="IPR000651">
    <property type="entry name" value="Ras-like_Gua-exchang_fac_N"/>
</dbReference>
<dbReference type="PhylomeDB" id="A7SA05"/>
<feature type="domain" description="Ras-GEF" evidence="4">
    <location>
        <begin position="207"/>
        <end position="432"/>
    </location>
</feature>
<dbReference type="PROSITE" id="PS50212">
    <property type="entry name" value="RASGEF_NTER"/>
    <property type="match status" value="1"/>
</dbReference>
<accession>A7SA05</accession>
<evidence type="ECO:0000256" key="3">
    <source>
        <dbReference type="SAM" id="MobiDB-lite"/>
    </source>
</evidence>
<dbReference type="Proteomes" id="UP000001593">
    <property type="component" value="Unassembled WGS sequence"/>
</dbReference>
<keyword evidence="1 2" id="KW-0344">Guanine-nucleotide releasing factor</keyword>
<evidence type="ECO:0000259" key="4">
    <source>
        <dbReference type="PROSITE" id="PS50009"/>
    </source>
</evidence>
<dbReference type="GO" id="GO:0007265">
    <property type="term" value="P:Ras protein signal transduction"/>
    <property type="evidence" value="ECO:0000318"/>
    <property type="project" value="GO_Central"/>
</dbReference>
<evidence type="ECO:0000256" key="1">
    <source>
        <dbReference type="ARBA" id="ARBA00022658"/>
    </source>
</evidence>
<dbReference type="Gene3D" id="1.10.840.10">
    <property type="entry name" value="Ras guanine-nucleotide exchange factors catalytic domain"/>
    <property type="match status" value="1"/>
</dbReference>
<dbReference type="Pfam" id="PF00617">
    <property type="entry name" value="RasGEF"/>
    <property type="match status" value="1"/>
</dbReference>
<dbReference type="PROSITE" id="PS50009">
    <property type="entry name" value="RASGEF_CAT"/>
    <property type="match status" value="1"/>
</dbReference>
<sequence>MNESPKKKLLSLEEESAKKNKTRGGHSSSSSLSSTDEDESTPALDCLDVSRFLVYRDDGQGTMLVGGAIDALIVHAAGASKTDMVYYEAFLTTYRTFISSKDLINKLLYRERRFRERGHKKASQNAFFLLLRVVDELTGRVERCILEQLMKEVYRLLCNGDLYVGKILRGKMLPKCDNYYKRDRSISSPMPPQTPTSFNPAVIFNFHAHHLAEQLTLIDAQNFAAIEIPEILAWGKEQSEGNSPNLTVFTENFNKVSYWSRSYILSFEKPQDREKAYLKFLKIMKHLRRFNNFNSFLAILSAMDCSAVRRLDWPKHYLDQLAEYTELIDSSSSFRAYRAALAEAQPPCIPYLGLILQDVTFVCLGNADELADGKVNFVKRWQLFNILDTVRRFKLVQYEFEANEEIRQFFGGFNNYLNEDDLFEKSLILKPRSG</sequence>
<dbReference type="InterPro" id="IPR008937">
    <property type="entry name" value="Ras-like_GEF"/>
</dbReference>
<dbReference type="SUPFAM" id="SSF48366">
    <property type="entry name" value="Ras GEF"/>
    <property type="match status" value="1"/>
</dbReference>
<dbReference type="InParanoid" id="A7SA05"/>
<dbReference type="InterPro" id="IPR023578">
    <property type="entry name" value="Ras_GEF_dom_sf"/>
</dbReference>
<name>A7SA05_NEMVE</name>
<feature type="domain" description="N-terminal Ras-GEF" evidence="5">
    <location>
        <begin position="60"/>
        <end position="177"/>
    </location>
</feature>
<dbReference type="SMART" id="SM00229">
    <property type="entry name" value="RasGEFN"/>
    <property type="match status" value="1"/>
</dbReference>
<dbReference type="STRING" id="45351.A7SA05"/>
<evidence type="ECO:0000313" key="7">
    <source>
        <dbReference type="Proteomes" id="UP000001593"/>
    </source>
</evidence>
<dbReference type="HOGENOM" id="CLU_026262_0_0_1"/>
<keyword evidence="7" id="KW-1185">Reference proteome</keyword>